<dbReference type="Proteomes" id="UP001177260">
    <property type="component" value="Unassembled WGS sequence"/>
</dbReference>
<organism evidence="1 2">
    <name type="scientific">Aspergillus melleus</name>
    <dbReference type="NCBI Taxonomy" id="138277"/>
    <lineage>
        <taxon>Eukaryota</taxon>
        <taxon>Fungi</taxon>
        <taxon>Dikarya</taxon>
        <taxon>Ascomycota</taxon>
        <taxon>Pezizomycotina</taxon>
        <taxon>Eurotiomycetes</taxon>
        <taxon>Eurotiomycetidae</taxon>
        <taxon>Eurotiales</taxon>
        <taxon>Aspergillaceae</taxon>
        <taxon>Aspergillus</taxon>
        <taxon>Aspergillus subgen. Circumdati</taxon>
    </lineage>
</organism>
<sequence>MTAFLVKPLECAMNNTGRVKKPRGIRRDRHCHACRTRSIKCDLNRPRCRSCAQDRRTCTYPRRVVWMEGKSSSPSSSPSPSSVTVIPATLPNPSKETQTSKGSQSHTPIGLYGFVDLLSNCYNRIRVSQRGFPTEAIDLIARTLEFARSRINGAKQQQPTSSTLTSIQLNVAVLMGLSQLVESAHPLALFGIATFAIFEVCSGSFGRWHCHLHGARSLLDLHCRNRADFETLGHRITGLADVLSYLVWFDATGALMRGGSLIFDDWHRETLRKSFFDSVGCPPETFELFVHLAKYCDGHRPATLDAVDLTWCAMDQILQSQSTDCMTDRGRAAVVYRYTGAIVAFARVNCNQGTTPTINTISTTMLSSRVVSSMVDKVCEAVAQMDVSSQFYIHMASPVYLAGMNATTEAQCAVFRTYWQNCQLGDFPRYPDGQAQCERRWRNNRVIV</sequence>
<protein>
    <submittedName>
        <fullName evidence="1">Uncharacterized protein</fullName>
    </submittedName>
</protein>
<dbReference type="EMBL" id="JAOPJF010000052">
    <property type="protein sequence ID" value="KAK1142232.1"/>
    <property type="molecule type" value="Genomic_DNA"/>
</dbReference>
<proteinExistence type="predicted"/>
<gene>
    <name evidence="1" type="ORF">N8T08_007976</name>
</gene>
<comment type="caution">
    <text evidence="1">The sequence shown here is derived from an EMBL/GenBank/DDBJ whole genome shotgun (WGS) entry which is preliminary data.</text>
</comment>
<evidence type="ECO:0000313" key="1">
    <source>
        <dbReference type="EMBL" id="KAK1142232.1"/>
    </source>
</evidence>
<name>A0ACC3AXK2_9EURO</name>
<keyword evidence="2" id="KW-1185">Reference proteome</keyword>
<accession>A0ACC3AXK2</accession>
<evidence type="ECO:0000313" key="2">
    <source>
        <dbReference type="Proteomes" id="UP001177260"/>
    </source>
</evidence>
<reference evidence="1 2" key="1">
    <citation type="journal article" date="2023" name="ACS Omega">
        <title>Identification of the Neoaspergillic Acid Biosynthesis Gene Cluster by Establishing an In Vitro CRISPR-Ribonucleoprotein Genetic System in Aspergillus melleus.</title>
        <authorList>
            <person name="Yuan B."/>
            <person name="Grau M.F."/>
            <person name="Murata R.M."/>
            <person name="Torok T."/>
            <person name="Venkateswaran K."/>
            <person name="Stajich J.E."/>
            <person name="Wang C.C.C."/>
        </authorList>
    </citation>
    <scope>NUCLEOTIDE SEQUENCE [LARGE SCALE GENOMIC DNA]</scope>
    <source>
        <strain evidence="1 2">IMV 1140</strain>
    </source>
</reference>